<evidence type="ECO:0000313" key="2">
    <source>
        <dbReference type="Proteomes" id="UP001358324"/>
    </source>
</evidence>
<reference evidence="1 2" key="1">
    <citation type="submission" date="2024-01" db="EMBL/GenBank/DDBJ databases">
        <title>Novel species of the genus Luteimonas isolated from rivers.</title>
        <authorList>
            <person name="Lu H."/>
        </authorList>
    </citation>
    <scope>NUCLEOTIDE SEQUENCE [LARGE SCALE GENOMIC DNA]</scope>
    <source>
        <strain evidence="1 2">SMYT11W</strain>
    </source>
</reference>
<accession>A0ABU7WJA1</accession>
<feature type="non-terminal residue" evidence="1">
    <location>
        <position position="1"/>
    </location>
</feature>
<keyword evidence="2" id="KW-1185">Reference proteome</keyword>
<comment type="caution">
    <text evidence="1">The sequence shown here is derived from an EMBL/GenBank/DDBJ whole genome shotgun (WGS) entry which is preliminary data.</text>
</comment>
<gene>
    <name evidence="1" type="ORF">V3391_17755</name>
</gene>
<dbReference type="RefSeq" id="WP_332079774.1">
    <property type="nucleotide sequence ID" value="NZ_JAZHBM010000077.1"/>
</dbReference>
<protein>
    <recommendedName>
        <fullName evidence="3">TonB-dependent receptor</fullName>
    </recommendedName>
</protein>
<evidence type="ECO:0000313" key="1">
    <source>
        <dbReference type="EMBL" id="MEF3084034.1"/>
    </source>
</evidence>
<name>A0ABU7WJA1_9GAMM</name>
<organism evidence="1 2">
    <name type="scientific">Luteimonas flava</name>
    <dbReference type="NCBI Taxonomy" id="3115822"/>
    <lineage>
        <taxon>Bacteria</taxon>
        <taxon>Pseudomonadati</taxon>
        <taxon>Pseudomonadota</taxon>
        <taxon>Gammaproteobacteria</taxon>
        <taxon>Lysobacterales</taxon>
        <taxon>Lysobacteraceae</taxon>
        <taxon>Luteimonas</taxon>
    </lineage>
</organism>
<evidence type="ECO:0008006" key="3">
    <source>
        <dbReference type="Google" id="ProtNLM"/>
    </source>
</evidence>
<feature type="non-terminal residue" evidence="1">
    <location>
        <position position="94"/>
    </location>
</feature>
<dbReference type="Proteomes" id="UP001358324">
    <property type="component" value="Unassembled WGS sequence"/>
</dbReference>
<sequence length="94" mass="10425">NLFNQFYTFNFAQVRQIAATASGLPALYLPKSTFDNDARTGEKTKAAFVQFNTDWDTALPIRTALGLRYEKTDVVSTALVPAATAISWVSQNEF</sequence>
<proteinExistence type="predicted"/>
<dbReference type="EMBL" id="JAZHBM010000077">
    <property type="protein sequence ID" value="MEF3084034.1"/>
    <property type="molecule type" value="Genomic_DNA"/>
</dbReference>